<dbReference type="HOGENOM" id="CLU_2286961_0_0_9"/>
<evidence type="ECO:0000313" key="1">
    <source>
        <dbReference type="EMBL" id="ABO49458.1"/>
    </source>
</evidence>
<protein>
    <submittedName>
        <fullName evidence="1">Uncharacterized protein</fullName>
    </submittedName>
</protein>
<dbReference type="KEGG" id="drm:Dred_0922"/>
<reference evidence="1 2" key="1">
    <citation type="submission" date="2007-03" db="EMBL/GenBank/DDBJ databases">
        <title>Complete sequence of Desulfotomaculum reducens MI-1.</title>
        <authorList>
            <consortium name="US DOE Joint Genome Institute"/>
            <person name="Copeland A."/>
            <person name="Lucas S."/>
            <person name="Lapidus A."/>
            <person name="Barry K."/>
            <person name="Detter J.C."/>
            <person name="Glavina del Rio T."/>
            <person name="Hammon N."/>
            <person name="Israni S."/>
            <person name="Dalin E."/>
            <person name="Tice H."/>
            <person name="Pitluck S."/>
            <person name="Sims D."/>
            <person name="Brettin T."/>
            <person name="Bruce D."/>
            <person name="Han C."/>
            <person name="Tapia R."/>
            <person name="Schmutz J."/>
            <person name="Larimer F."/>
            <person name="Land M."/>
            <person name="Hauser L."/>
            <person name="Kyrpides N."/>
            <person name="Kim E."/>
            <person name="Tebo B.M."/>
            <person name="Richardson P."/>
        </authorList>
    </citation>
    <scope>NUCLEOTIDE SEQUENCE [LARGE SCALE GENOMIC DNA]</scope>
    <source>
        <strain evidence="1 2">MI-1</strain>
    </source>
</reference>
<evidence type="ECO:0000313" key="2">
    <source>
        <dbReference type="Proteomes" id="UP000001556"/>
    </source>
</evidence>
<accession>A4J305</accession>
<dbReference type="AlphaFoldDB" id="A4J305"/>
<keyword evidence="2" id="KW-1185">Reference proteome</keyword>
<gene>
    <name evidence="1" type="ordered locus">Dred_0922</name>
</gene>
<dbReference type="EMBL" id="CP000612">
    <property type="protein sequence ID" value="ABO49458.1"/>
    <property type="molecule type" value="Genomic_DNA"/>
</dbReference>
<name>A4J305_DESRM</name>
<sequence length="101" mass="11721">MEFRTVTAMPNCEYSDIRFNYCALALCILTQYSVEGAIRYLSEGTVKLAESKNEITEEDLLNMVRMKDTMTYQQIGEIYGLTNKAVYHLIKSFQMRVPKFV</sequence>
<proteinExistence type="predicted"/>
<dbReference type="Proteomes" id="UP000001556">
    <property type="component" value="Chromosome"/>
</dbReference>
<organism evidence="1 2">
    <name type="scientific">Desulforamulus reducens (strain ATCC BAA-1160 / DSM 100696 / MI-1)</name>
    <name type="common">Desulfotomaculum reducens</name>
    <dbReference type="NCBI Taxonomy" id="349161"/>
    <lineage>
        <taxon>Bacteria</taxon>
        <taxon>Bacillati</taxon>
        <taxon>Bacillota</taxon>
        <taxon>Clostridia</taxon>
        <taxon>Eubacteriales</taxon>
        <taxon>Peptococcaceae</taxon>
        <taxon>Desulforamulus</taxon>
    </lineage>
</organism>